<dbReference type="OrthoDB" id="10581030at2759"/>
<feature type="signal peptide" evidence="2">
    <location>
        <begin position="1"/>
        <end position="17"/>
    </location>
</feature>
<organism evidence="3 5">
    <name type="scientific">Puccinia graminis f. sp. tritici</name>
    <dbReference type="NCBI Taxonomy" id="56615"/>
    <lineage>
        <taxon>Eukaryota</taxon>
        <taxon>Fungi</taxon>
        <taxon>Dikarya</taxon>
        <taxon>Basidiomycota</taxon>
        <taxon>Pucciniomycotina</taxon>
        <taxon>Pucciniomycetes</taxon>
        <taxon>Pucciniales</taxon>
        <taxon>Pucciniaceae</taxon>
        <taxon>Puccinia</taxon>
    </lineage>
</organism>
<dbReference type="AlphaFoldDB" id="A0A5B0MXG3"/>
<protein>
    <submittedName>
        <fullName evidence="3">Uncharacterized protein</fullName>
    </submittedName>
</protein>
<name>A0A5B0MXG3_PUCGR</name>
<comment type="caution">
    <text evidence="3">The sequence shown here is derived from an EMBL/GenBank/DDBJ whole genome shotgun (WGS) entry which is preliminary data.</text>
</comment>
<feature type="region of interest" description="Disordered" evidence="1">
    <location>
        <begin position="97"/>
        <end position="118"/>
    </location>
</feature>
<feature type="compositionally biased region" description="Basic and acidic residues" evidence="1">
    <location>
        <begin position="97"/>
        <end position="114"/>
    </location>
</feature>
<accession>A0A5B0MXG3</accession>
<keyword evidence="2" id="KW-0732">Signal</keyword>
<evidence type="ECO:0000313" key="6">
    <source>
        <dbReference type="Proteomes" id="UP000325313"/>
    </source>
</evidence>
<reference evidence="5 6" key="1">
    <citation type="submission" date="2019-05" db="EMBL/GenBank/DDBJ databases">
        <title>Emergence of the Ug99 lineage of the wheat stem rust pathogen through somatic hybridization.</title>
        <authorList>
            <person name="Li F."/>
            <person name="Upadhyaya N.M."/>
            <person name="Sperschneider J."/>
            <person name="Matny O."/>
            <person name="Nguyen-Phuc H."/>
            <person name="Mago R."/>
            <person name="Raley C."/>
            <person name="Miller M.E."/>
            <person name="Silverstein K.A.T."/>
            <person name="Henningsen E."/>
            <person name="Hirsch C.D."/>
            <person name="Visser B."/>
            <person name="Pretorius Z.A."/>
            <person name="Steffenson B.J."/>
            <person name="Schwessinger B."/>
            <person name="Dodds P.N."/>
            <person name="Figueroa M."/>
        </authorList>
    </citation>
    <scope>NUCLEOTIDE SEQUENCE [LARGE SCALE GENOMIC DNA]</scope>
    <source>
        <strain evidence="3">21-0</strain>
        <strain evidence="4 6">Ug99</strain>
    </source>
</reference>
<evidence type="ECO:0000256" key="1">
    <source>
        <dbReference type="SAM" id="MobiDB-lite"/>
    </source>
</evidence>
<dbReference type="EMBL" id="VDEP01000103">
    <property type="protein sequence ID" value="KAA1131517.1"/>
    <property type="molecule type" value="Genomic_DNA"/>
</dbReference>
<feature type="chain" id="PRO_5033473688" evidence="2">
    <location>
        <begin position="18"/>
        <end position="641"/>
    </location>
</feature>
<dbReference type="EMBL" id="VSWC01000131">
    <property type="protein sequence ID" value="KAA1080549.1"/>
    <property type="molecule type" value="Genomic_DNA"/>
</dbReference>
<evidence type="ECO:0000313" key="4">
    <source>
        <dbReference type="EMBL" id="KAA1131517.1"/>
    </source>
</evidence>
<evidence type="ECO:0000256" key="2">
    <source>
        <dbReference type="SAM" id="SignalP"/>
    </source>
</evidence>
<sequence length="641" mass="73947">MFSRFLVLGFFSILASATTCGGKLPQEAKIEGSTARDVAGFGERNEGNLMIPEHEKLEAHSQIDSDLNAKGVDEEGETPDHNPESKEGDLMIPAHEKSETHSKIDPDLNSKGVDEEGETTDHNLTYYQQMQEASLEQLAEHRALLQIFNLHQAGRIEEKWKENESLVVWLGMQIAILKRDFTEYSNCPAHEYNGENRETDEFDEEKELNELHKKVLELTKLRLLELGMFDDFPSKFELVETSRPSKNTINKRFNKLLRKIPSELFPSIRELKFKNYIQSILDGIKKITIGHKIYYNQVTADLEEKGKLKFDYLFQTIEFLLRDHFISENDLKTLFQEDHILRIFSIYFFHSSQQGFSSMVKQLTPSFITDQCFWKFGFSFSQVLDEKDKVRMNFELLIAHLFFNGNRLRGFQEWDSFEKSFGRKKYLDHLKNPDRLKLSTSLQVEGKEEVPPLSLIGTDQEFSGDVNNLVKLFLATLNGPKKTRALSGLVCELLDFINSNISPGILDRSFKKLGSSKNLRLQFDLILIPTRINYSMAVAMEFHDIAERNGLSLAPKVMESIFISYQDRVISLNKELIKVYSQFKNRYGSLSSWLKQNPEYSKINEKSLNQWLKAMSIIIEECATEAKELDRRIQAAHGTAH</sequence>
<evidence type="ECO:0000313" key="3">
    <source>
        <dbReference type="EMBL" id="KAA1080549.1"/>
    </source>
</evidence>
<dbReference type="Proteomes" id="UP000324748">
    <property type="component" value="Unassembled WGS sequence"/>
</dbReference>
<proteinExistence type="predicted"/>
<evidence type="ECO:0000313" key="5">
    <source>
        <dbReference type="Proteomes" id="UP000324748"/>
    </source>
</evidence>
<dbReference type="Proteomes" id="UP000325313">
    <property type="component" value="Unassembled WGS sequence"/>
</dbReference>
<gene>
    <name evidence="3" type="ORF">PGT21_011204</name>
    <name evidence="4" type="ORF">PGTUg99_023987</name>
</gene>
<keyword evidence="5" id="KW-1185">Reference proteome</keyword>